<protein>
    <submittedName>
        <fullName evidence="3">Uncharacterized protein</fullName>
    </submittedName>
</protein>
<comment type="caution">
    <text evidence="3">The sequence shown here is derived from an EMBL/GenBank/DDBJ whole genome shotgun (WGS) entry which is preliminary data.</text>
</comment>
<proteinExistence type="predicted"/>
<dbReference type="AlphaFoldDB" id="A0A1D1W712"/>
<dbReference type="Proteomes" id="UP000186922">
    <property type="component" value="Unassembled WGS sequence"/>
</dbReference>
<reference evidence="3 4" key="1">
    <citation type="journal article" date="2016" name="Nat. Commun.">
        <title>Extremotolerant tardigrade genome and improved radiotolerance of human cultured cells by tardigrade-unique protein.</title>
        <authorList>
            <person name="Hashimoto T."/>
            <person name="Horikawa D.D."/>
            <person name="Saito Y."/>
            <person name="Kuwahara H."/>
            <person name="Kozuka-Hata H."/>
            <person name="Shin-I T."/>
            <person name="Minakuchi Y."/>
            <person name="Ohishi K."/>
            <person name="Motoyama A."/>
            <person name="Aizu T."/>
            <person name="Enomoto A."/>
            <person name="Kondo K."/>
            <person name="Tanaka S."/>
            <person name="Hara Y."/>
            <person name="Koshikawa S."/>
            <person name="Sagara H."/>
            <person name="Miura T."/>
            <person name="Yokobori S."/>
            <person name="Miyagawa K."/>
            <person name="Suzuki Y."/>
            <person name="Kubo T."/>
            <person name="Oyama M."/>
            <person name="Kohara Y."/>
            <person name="Fujiyama A."/>
            <person name="Arakawa K."/>
            <person name="Katayama T."/>
            <person name="Toyoda A."/>
            <person name="Kunieda T."/>
        </authorList>
    </citation>
    <scope>NUCLEOTIDE SEQUENCE [LARGE SCALE GENOMIC DNA]</scope>
    <source>
        <strain evidence="3 4">YOKOZUNA-1</strain>
    </source>
</reference>
<evidence type="ECO:0000313" key="3">
    <source>
        <dbReference type="EMBL" id="GAV09207.1"/>
    </source>
</evidence>
<gene>
    <name evidence="3" type="primary">RvY_18783-1</name>
    <name evidence="3" type="synonym">RvY_18783.1</name>
    <name evidence="3" type="ORF">RvY_18783</name>
</gene>
<evidence type="ECO:0000256" key="2">
    <source>
        <dbReference type="SAM" id="SignalP"/>
    </source>
</evidence>
<keyword evidence="2" id="KW-0732">Signal</keyword>
<evidence type="ECO:0000256" key="1">
    <source>
        <dbReference type="SAM" id="MobiDB-lite"/>
    </source>
</evidence>
<evidence type="ECO:0000313" key="4">
    <source>
        <dbReference type="Proteomes" id="UP000186922"/>
    </source>
</evidence>
<feature type="region of interest" description="Disordered" evidence="1">
    <location>
        <begin position="69"/>
        <end position="97"/>
    </location>
</feature>
<keyword evidence="4" id="KW-1185">Reference proteome</keyword>
<sequence length="128" mass="13466">MALAAALLCNCLLTLTNATNYKRGEASSTDERVLPSNLGEERLNQAMDKRHIFYSTGWGASGSAASKYFKGGRPEGKRLPASASANGQKAVHGGPLLNGIAVPQPPSSLAAARLRQLFVSRGWGPGWA</sequence>
<feature type="chain" id="PRO_5008899261" evidence="2">
    <location>
        <begin position="19"/>
        <end position="128"/>
    </location>
</feature>
<organism evidence="3 4">
    <name type="scientific">Ramazzottius varieornatus</name>
    <name type="common">Water bear</name>
    <name type="synonym">Tardigrade</name>
    <dbReference type="NCBI Taxonomy" id="947166"/>
    <lineage>
        <taxon>Eukaryota</taxon>
        <taxon>Metazoa</taxon>
        <taxon>Ecdysozoa</taxon>
        <taxon>Tardigrada</taxon>
        <taxon>Eutardigrada</taxon>
        <taxon>Parachela</taxon>
        <taxon>Hypsibioidea</taxon>
        <taxon>Ramazzottiidae</taxon>
        <taxon>Ramazzottius</taxon>
    </lineage>
</organism>
<dbReference type="OrthoDB" id="10071049at2759"/>
<accession>A0A1D1W712</accession>
<name>A0A1D1W712_RAMVA</name>
<feature type="signal peptide" evidence="2">
    <location>
        <begin position="1"/>
        <end position="18"/>
    </location>
</feature>
<dbReference type="EMBL" id="BDGG01000021">
    <property type="protein sequence ID" value="GAV09207.1"/>
    <property type="molecule type" value="Genomic_DNA"/>
</dbReference>